<evidence type="ECO:0000256" key="1">
    <source>
        <dbReference type="ARBA" id="ARBA00022553"/>
    </source>
</evidence>
<evidence type="ECO:0000313" key="8">
    <source>
        <dbReference type="Proteomes" id="UP000245206"/>
    </source>
</evidence>
<dbReference type="PANTHER" id="PTHR34139">
    <property type="entry name" value="UPF0331 PROTEIN MJ0127"/>
    <property type="match status" value="1"/>
</dbReference>
<comment type="similarity">
    <text evidence="6">Belongs to the HepT RNase toxin family.</text>
</comment>
<evidence type="ECO:0000256" key="6">
    <source>
        <dbReference type="ARBA" id="ARBA00024207"/>
    </source>
</evidence>
<dbReference type="InterPro" id="IPR008201">
    <property type="entry name" value="HepT-like"/>
</dbReference>
<keyword evidence="1" id="KW-0597">Phosphoprotein</keyword>
<dbReference type="GO" id="GO:0000166">
    <property type="term" value="F:nucleotide binding"/>
    <property type="evidence" value="ECO:0007669"/>
    <property type="project" value="UniProtKB-KW"/>
</dbReference>
<dbReference type="GO" id="GO:0016787">
    <property type="term" value="F:hydrolase activity"/>
    <property type="evidence" value="ECO:0007669"/>
    <property type="project" value="UniProtKB-KW"/>
</dbReference>
<gene>
    <name evidence="7" type="ORF">LPTSP2_32680</name>
</gene>
<dbReference type="AlphaFoldDB" id="A0A2P2DH42"/>
<reference evidence="8" key="1">
    <citation type="journal article" date="2019" name="Microbiol. Immunol.">
        <title>Molecular and phenotypic characterization of Leptospira johnsonii sp. nov., Leptospira ellinghausenii sp. nov. and Leptospira ryugenii sp. nov. isolated from soil and water in Japan.</title>
        <authorList>
            <person name="Masuzawa T."/>
            <person name="Saito M."/>
            <person name="Nakao R."/>
            <person name="Nikaido Y."/>
            <person name="Matsumoto M."/>
            <person name="Ogawa M."/>
            <person name="Yokoyama M."/>
            <person name="Hidaka Y."/>
            <person name="Tomita J."/>
            <person name="Sakakibara K."/>
            <person name="Suzuki K."/>
            <person name="Yasuda S."/>
            <person name="Sato H."/>
            <person name="Yamaguchi M."/>
            <person name="Yoshida S.I."/>
            <person name="Koizumi N."/>
            <person name="Kawamura Y."/>
        </authorList>
    </citation>
    <scope>NUCLEOTIDE SEQUENCE [LARGE SCALE GENOMIC DNA]</scope>
    <source>
        <strain evidence="8">E18</strain>
    </source>
</reference>
<keyword evidence="2" id="KW-1277">Toxin-antitoxin system</keyword>
<dbReference type="GO" id="GO:0110001">
    <property type="term" value="C:toxin-antitoxin complex"/>
    <property type="evidence" value="ECO:0007669"/>
    <property type="project" value="InterPro"/>
</dbReference>
<dbReference type="GO" id="GO:0004540">
    <property type="term" value="F:RNA nuclease activity"/>
    <property type="evidence" value="ECO:0007669"/>
    <property type="project" value="InterPro"/>
</dbReference>
<evidence type="ECO:0008006" key="9">
    <source>
        <dbReference type="Google" id="ProtNLM"/>
    </source>
</evidence>
<keyword evidence="4" id="KW-0547">Nucleotide-binding</keyword>
<dbReference type="InterPro" id="IPR051813">
    <property type="entry name" value="HepT_RNase_toxin"/>
</dbReference>
<accession>A0A2P2DH42</accession>
<protein>
    <recommendedName>
        <fullName evidence="9">DUF86 domain-containing protein</fullName>
    </recommendedName>
</protein>
<evidence type="ECO:0000256" key="3">
    <source>
        <dbReference type="ARBA" id="ARBA00022722"/>
    </source>
</evidence>
<dbReference type="Pfam" id="PF01934">
    <property type="entry name" value="HepT-like"/>
    <property type="match status" value="1"/>
</dbReference>
<keyword evidence="5" id="KW-0378">Hydrolase</keyword>
<evidence type="ECO:0000256" key="4">
    <source>
        <dbReference type="ARBA" id="ARBA00022741"/>
    </source>
</evidence>
<comment type="caution">
    <text evidence="7">The sequence shown here is derived from an EMBL/GenBank/DDBJ whole genome shotgun (WGS) entry which is preliminary data.</text>
</comment>
<sequence length="113" mass="13500">MPRDIIVLIEDILKAIDEIFEFVNDITDLNQYRNDVLRKRAVERNLEIIGEVVKKIPDSIKFKNPDVEWRQIAGLRDFIAHGYFEIDDEIIWNTVQVHLKPFRERIKLIQNQV</sequence>
<organism evidence="7 8">
    <name type="scientific">Leptospira ellinghausenii</name>
    <dbReference type="NCBI Taxonomy" id="1917822"/>
    <lineage>
        <taxon>Bacteria</taxon>
        <taxon>Pseudomonadati</taxon>
        <taxon>Spirochaetota</taxon>
        <taxon>Spirochaetia</taxon>
        <taxon>Leptospirales</taxon>
        <taxon>Leptospiraceae</taxon>
        <taxon>Leptospira</taxon>
    </lineage>
</organism>
<dbReference type="OrthoDB" id="9810538at2"/>
<evidence type="ECO:0000256" key="2">
    <source>
        <dbReference type="ARBA" id="ARBA00022649"/>
    </source>
</evidence>
<evidence type="ECO:0000313" key="7">
    <source>
        <dbReference type="EMBL" id="GBF43965.1"/>
    </source>
</evidence>
<dbReference type="Gene3D" id="1.20.120.580">
    <property type="entry name" value="bsu32300-like"/>
    <property type="match status" value="1"/>
</dbReference>
<evidence type="ECO:0000256" key="5">
    <source>
        <dbReference type="ARBA" id="ARBA00022801"/>
    </source>
</evidence>
<name>A0A2P2DH42_9LEPT</name>
<keyword evidence="8" id="KW-1185">Reference proteome</keyword>
<dbReference type="Proteomes" id="UP000245206">
    <property type="component" value="Unassembled WGS sequence"/>
</dbReference>
<dbReference type="EMBL" id="BFAZ01000009">
    <property type="protein sequence ID" value="GBF43965.1"/>
    <property type="molecule type" value="Genomic_DNA"/>
</dbReference>
<dbReference type="PANTHER" id="PTHR34139:SF1">
    <property type="entry name" value="RNASE MJ1380-RELATED"/>
    <property type="match status" value="1"/>
</dbReference>
<proteinExistence type="inferred from homology"/>
<dbReference type="InterPro" id="IPR037038">
    <property type="entry name" value="HepT-like_sf"/>
</dbReference>
<keyword evidence="3" id="KW-0540">Nuclease</keyword>
<dbReference type="RefSeq" id="WP_108960807.1">
    <property type="nucleotide sequence ID" value="NZ_BFAZ01000009.1"/>
</dbReference>